<dbReference type="InterPro" id="IPR051647">
    <property type="entry name" value="Mediator_comp_sub12"/>
</dbReference>
<organism evidence="3">
    <name type="scientific">Cyberlindnera fabianii</name>
    <name type="common">Yeast</name>
    <name type="synonym">Hansenula fabianii</name>
    <dbReference type="NCBI Taxonomy" id="36022"/>
    <lineage>
        <taxon>Eukaryota</taxon>
        <taxon>Fungi</taxon>
        <taxon>Dikarya</taxon>
        <taxon>Ascomycota</taxon>
        <taxon>Saccharomycotina</taxon>
        <taxon>Saccharomycetes</taxon>
        <taxon>Phaffomycetales</taxon>
        <taxon>Phaffomycetaceae</taxon>
        <taxon>Cyberlindnera</taxon>
    </lineage>
</organism>
<dbReference type="PANTHER" id="PTHR46007">
    <property type="entry name" value="MEDIATOR OF RNA POLYMERASE II TRANSCRIPTION SUBUNIT 12"/>
    <property type="match status" value="1"/>
</dbReference>
<dbReference type="GO" id="GO:0045944">
    <property type="term" value="P:positive regulation of transcription by RNA polymerase II"/>
    <property type="evidence" value="ECO:0007669"/>
    <property type="project" value="TreeGrafter"/>
</dbReference>
<feature type="region of interest" description="Disordered" evidence="1">
    <location>
        <begin position="183"/>
        <end position="293"/>
    </location>
</feature>
<dbReference type="AlphaFoldDB" id="A0A061B5U4"/>
<feature type="region of interest" description="Disordered" evidence="1">
    <location>
        <begin position="630"/>
        <end position="666"/>
    </location>
</feature>
<feature type="domain" description="PIN" evidence="2">
    <location>
        <begin position="1024"/>
        <end position="1165"/>
    </location>
</feature>
<feature type="compositionally biased region" description="Acidic residues" evidence="1">
    <location>
        <begin position="953"/>
        <end position="981"/>
    </location>
</feature>
<protein>
    <submittedName>
        <fullName evidence="3">CYFA0S17e01794g1_1</fullName>
    </submittedName>
</protein>
<evidence type="ECO:0000256" key="1">
    <source>
        <dbReference type="SAM" id="MobiDB-lite"/>
    </source>
</evidence>
<dbReference type="OrthoDB" id="2017974at2759"/>
<reference evidence="3" key="1">
    <citation type="journal article" date="2014" name="Genome Announc.">
        <title>Genome sequence of the yeast Cyberlindnera fabianii (Hansenula fabianii).</title>
        <authorList>
            <person name="Freel K.C."/>
            <person name="Sarilar V."/>
            <person name="Neuveglise C."/>
            <person name="Devillers H."/>
            <person name="Friedrich A."/>
            <person name="Schacherer J."/>
        </authorList>
    </citation>
    <scope>NUCLEOTIDE SEQUENCE</scope>
    <source>
        <strain evidence="3">YJS4271</strain>
    </source>
</reference>
<feature type="compositionally biased region" description="Low complexity" evidence="1">
    <location>
        <begin position="21"/>
        <end position="39"/>
    </location>
</feature>
<name>A0A061B5U4_CYBFA</name>
<feature type="compositionally biased region" description="Polar residues" evidence="1">
    <location>
        <begin position="79"/>
        <end position="90"/>
    </location>
</feature>
<gene>
    <name evidence="3" type="ORF">CYFA0S_17e01794g</name>
</gene>
<feature type="compositionally biased region" description="Basic residues" evidence="1">
    <location>
        <begin position="631"/>
        <end position="641"/>
    </location>
</feature>
<dbReference type="InterPro" id="IPR002716">
    <property type="entry name" value="PIN_dom"/>
</dbReference>
<feature type="compositionally biased region" description="Polar residues" evidence="1">
    <location>
        <begin position="266"/>
        <end position="278"/>
    </location>
</feature>
<feature type="region of interest" description="Disordered" evidence="1">
    <location>
        <begin position="159"/>
        <end position="178"/>
    </location>
</feature>
<dbReference type="EMBL" id="LK052902">
    <property type="protein sequence ID" value="CDR45331.1"/>
    <property type="molecule type" value="Genomic_DNA"/>
</dbReference>
<dbReference type="SMART" id="SM00670">
    <property type="entry name" value="PINc"/>
    <property type="match status" value="1"/>
</dbReference>
<dbReference type="VEuPathDB" id="FungiDB:BON22_3867"/>
<dbReference type="GO" id="GO:0004540">
    <property type="term" value="F:RNA nuclease activity"/>
    <property type="evidence" value="ECO:0007669"/>
    <property type="project" value="UniProtKB-ARBA"/>
</dbReference>
<feature type="compositionally biased region" description="Polar residues" evidence="1">
    <location>
        <begin position="193"/>
        <end position="216"/>
    </location>
</feature>
<dbReference type="GO" id="GO:0003713">
    <property type="term" value="F:transcription coactivator activity"/>
    <property type="evidence" value="ECO:0007669"/>
    <property type="project" value="TreeGrafter"/>
</dbReference>
<dbReference type="SUPFAM" id="SSF48452">
    <property type="entry name" value="TPR-like"/>
    <property type="match status" value="1"/>
</dbReference>
<dbReference type="Gene3D" id="3.40.50.1010">
    <property type="entry name" value="5'-nuclease"/>
    <property type="match status" value="1"/>
</dbReference>
<dbReference type="Pfam" id="PF13638">
    <property type="entry name" value="PIN_4"/>
    <property type="match status" value="1"/>
</dbReference>
<feature type="compositionally biased region" description="Low complexity" evidence="1">
    <location>
        <begin position="646"/>
        <end position="657"/>
    </location>
</feature>
<dbReference type="InterPro" id="IPR029060">
    <property type="entry name" value="PIN-like_dom_sf"/>
</dbReference>
<dbReference type="SUPFAM" id="SSF88723">
    <property type="entry name" value="PIN domain-like"/>
    <property type="match status" value="1"/>
</dbReference>
<dbReference type="GO" id="GO:0016592">
    <property type="term" value="C:mediator complex"/>
    <property type="evidence" value="ECO:0007669"/>
    <property type="project" value="TreeGrafter"/>
</dbReference>
<evidence type="ECO:0000259" key="2">
    <source>
        <dbReference type="SMART" id="SM00670"/>
    </source>
</evidence>
<feature type="compositionally biased region" description="Polar residues" evidence="1">
    <location>
        <begin position="40"/>
        <end position="70"/>
    </location>
</feature>
<dbReference type="PANTHER" id="PTHR46007:SF8">
    <property type="entry name" value="C2H2-TYPE DOMAIN-CONTAINING PROTEIN"/>
    <property type="match status" value="1"/>
</dbReference>
<feature type="region of interest" description="Disordered" evidence="1">
    <location>
        <begin position="952"/>
        <end position="991"/>
    </location>
</feature>
<dbReference type="InterPro" id="IPR011990">
    <property type="entry name" value="TPR-like_helical_dom_sf"/>
</dbReference>
<feature type="compositionally biased region" description="Polar residues" evidence="1">
    <location>
        <begin position="11"/>
        <end position="20"/>
    </location>
</feature>
<feature type="compositionally biased region" description="Low complexity" evidence="1">
    <location>
        <begin position="217"/>
        <end position="228"/>
    </location>
</feature>
<accession>A0A061B5U4</accession>
<dbReference type="PhylomeDB" id="A0A061B5U4"/>
<feature type="region of interest" description="Disordered" evidence="1">
    <location>
        <begin position="1"/>
        <end position="100"/>
    </location>
</feature>
<evidence type="ECO:0000313" key="3">
    <source>
        <dbReference type="EMBL" id="CDR45331.1"/>
    </source>
</evidence>
<sequence length="1195" mass="135042">MGDENHHMATNGLSPSQGVYQSGLLQQQPQPQSQHLPTQGTTQQKRQHSNSYQMPSTLKRSVTNPASPSVLQAIPAESSRATTGTTTPANGSLFPPQVGAPSAQAAQTILQQQAQQQFNIQQQMPQFKPSFKMQVGSPPPQLPGKGKKFSQTFINQTYAKQKTPEVPQSPSLSLNPAKYESTSYLNDDRTDVNDFNDTNSFAYTHTPQQPQHLGTTSQPQQQQQSSASRLNQPHASQLPAPQIPASIPPLKSTTPSVIMKEANAESPGSTISEASTNPAAPAGQQDAASTKLTDEEQQLIVRLQDTYKTIIRLENTLQRKCAALNLPQRLDMTELWEIYNTDIQLLNAYYDFLLYAMGSGKSGKQIVEVYRIPRRLWVYGIVTFLDVLKNVVSIFVEHDMCSGFISYAFNILGGLSDLEMEAWLCEKLGDLSRMAIALYPSRFIDWKISSEYWYSTAMKTQYGFGKIYYHIATVQLDSLDALVNIGRSVFCRDTFVPTPQYMRMVIDNINQRTYIDLPVLDFIKLHKILLSNEIVNEGELNKLITFYARNLGVDNNSIGFFTRTPGVFTERTIAPEYSQDNDHDGKFQFWFQRSSSFALVNIFQLVGFGNSDNPFARLFGLLEALKERKERKEKKDKRKKSANGDQQQQQPQQQSESQHQDAESVTDSSQDLSVEGWFDLYPNLNKFAVKVAMKMMIVYLKGPLITALPLVITTLYFLVAVGESLKKYPKSKPFFESIILTIIPVNSMIRYLNEVMDVVRSKPQLLEQMRKMHHENPEFLKSGFLSHFSQNENLIEVWKCWGSLWFDAISLKEEYSNAREAGISKSDLLDVPIGGALYESKYNNDRFLRVALLASYIADNFNFGIKRFSNYRFGFHVDKVFRDLEFDENAREFVKNAYMDIFKEAKSFDLVETVEIDPSCQTLHTGDLLRWFQANSEHIPQIDTGHVVNYADNDADEEDDDDDDVGDDEGGDDEDYEEDVDHDNGTENKNRDVHITASASYTDSTLPSSIIAADTDVLVGKTITFFVLDTNMWLKHCGRLFKCLRSGLFKLAVPLVVFQELRSLRCSPDATVADAGTRAVITMRQLAAEGLLVPLKLNGTEAPTLNDISDFENNKTWMQGIDEAIINSTRLLNNNLLAIHQKQGDYSLNTVTLTVLITEDRNMRLKSRTKHVAAFQGKWFFDIVERFSEGRYCNN</sequence>
<feature type="compositionally biased region" description="Basic and acidic residues" evidence="1">
    <location>
        <begin position="982"/>
        <end position="991"/>
    </location>
</feature>
<proteinExistence type="predicted"/>